<dbReference type="SUPFAM" id="SSF52540">
    <property type="entry name" value="P-loop containing nucleoside triphosphate hydrolases"/>
    <property type="match status" value="1"/>
</dbReference>
<dbReference type="GO" id="GO:0003677">
    <property type="term" value="F:DNA binding"/>
    <property type="evidence" value="ECO:0007669"/>
    <property type="project" value="InterPro"/>
</dbReference>
<dbReference type="SUPFAM" id="SSF46894">
    <property type="entry name" value="C-terminal effector domain of the bipartite response regulators"/>
    <property type="match status" value="1"/>
</dbReference>
<reference evidence="4 5" key="1">
    <citation type="submission" date="2015-02" db="EMBL/GenBank/DDBJ databases">
        <title>Draft genome sequences of ten Microbacterium spp. with emphasis on heavy metal contaminated environments.</title>
        <authorList>
            <person name="Corretto E."/>
        </authorList>
    </citation>
    <scope>NUCLEOTIDE SEQUENCE [LARGE SCALE GENOMIC DNA]</scope>
    <source>
        <strain evidence="4 5">DSM 8608</strain>
    </source>
</reference>
<dbReference type="InterPro" id="IPR027417">
    <property type="entry name" value="P-loop_NTPase"/>
</dbReference>
<dbReference type="PRINTS" id="PR00038">
    <property type="entry name" value="HTHLUXR"/>
</dbReference>
<dbReference type="Gene3D" id="1.10.10.10">
    <property type="entry name" value="Winged helix-like DNA-binding domain superfamily/Winged helix DNA-binding domain"/>
    <property type="match status" value="1"/>
</dbReference>
<evidence type="ECO:0000256" key="1">
    <source>
        <dbReference type="ARBA" id="ARBA00022741"/>
    </source>
</evidence>
<dbReference type="GO" id="GO:0006355">
    <property type="term" value="P:regulation of DNA-templated transcription"/>
    <property type="evidence" value="ECO:0007669"/>
    <property type="project" value="InterPro"/>
</dbReference>
<dbReference type="SMART" id="SM00421">
    <property type="entry name" value="HTH_LUXR"/>
    <property type="match status" value="1"/>
</dbReference>
<gene>
    <name evidence="4" type="ORF">RS82_02287</name>
</gene>
<dbReference type="Gene3D" id="3.40.50.300">
    <property type="entry name" value="P-loop containing nucleotide triphosphate hydrolases"/>
    <property type="match status" value="1"/>
</dbReference>
<dbReference type="Pfam" id="PF00196">
    <property type="entry name" value="GerE"/>
    <property type="match status" value="1"/>
</dbReference>
<dbReference type="PANTHER" id="PTHR16305:SF28">
    <property type="entry name" value="GUANYLATE CYCLASE DOMAIN-CONTAINING PROTEIN"/>
    <property type="match status" value="1"/>
</dbReference>
<keyword evidence="5" id="KW-1185">Reference proteome</keyword>
<dbReference type="PROSITE" id="PS50043">
    <property type="entry name" value="HTH_LUXR_2"/>
    <property type="match status" value="1"/>
</dbReference>
<dbReference type="GO" id="GO:0005737">
    <property type="term" value="C:cytoplasm"/>
    <property type="evidence" value="ECO:0007669"/>
    <property type="project" value="TreeGrafter"/>
</dbReference>
<dbReference type="AlphaFoldDB" id="A0A0M2HDF6"/>
<dbReference type="Pfam" id="PF13191">
    <property type="entry name" value="AAA_16"/>
    <property type="match status" value="1"/>
</dbReference>
<dbReference type="PANTHER" id="PTHR16305">
    <property type="entry name" value="TESTICULAR SOLUBLE ADENYLYL CYCLASE"/>
    <property type="match status" value="1"/>
</dbReference>
<dbReference type="GO" id="GO:0005524">
    <property type="term" value="F:ATP binding"/>
    <property type="evidence" value="ECO:0007669"/>
    <property type="project" value="UniProtKB-KW"/>
</dbReference>
<sequence length="938" mass="100862">MGLDALAGTVAGRFRTPLRGRAPEIETVARAFTSVEAGQTELTALVGDPGIGKTRLVQHALRMAEERGWSTLVVAPGPDSATAPLGALLEAAQSTTARLVTDKEVSGLLHGPAPQYWLTRLLADRLESLAAEDRLLVIVDDLQWLDAGSLGVITALLRDLQGIPVYWMFASRTGNYGPSHARFMAVVASVGTVIDILPIDAQAVSAVARDRLGAAPGPSLAHAMERAGGYPLILLELLQGMEEEGLLRVNRGVIDLERDVVPARFGTSARERLSRVSKDALQVAQVGSLYGREFPVAGVFGVLGRTAAEGAPAVQELIDLGFIIDTGTSLCFRHDTVHSAAQDSLPPSLRRVMAREVLSRRLQAGERPAALARTIASVADSEDEDSIELLVVAAIQLAETDAQGASELAVLASRLAGGQPWHTERVAALVPILLTGAPVHEAMEISRALMPALSAESRARVGLAVARRLTEYDFDAAIAEATEALSIPGVSDATRVQLLAVRALNHANIADSTGLRTQLDLARAAADDERDGIALATLDASESVLFFYQGQFEAAERLQRRAEQRIADSGASPNLWLPEGLWLAFMRNTLGDGEGSLRLVEAGLAEARSGRHVTAEAYWLMVRVRALYDLGRLEDARVLAEAVLDLAAQLGLGDFANATAGIVLHRVGMHTGDIHLREQTRPLVDELAGGTTLTRTGRWSLALESLDGGRPEDAHAFSNLAWSSIEEPIPSMTTPSDFGDHITLAIICRAVDDEPSLARIADVTAMRAARHPANHLVQAVSAATRGIRDGSSADLYEAVEHLRQVERPLVLARVLESVGQLDVGQEGPLREALAIYDDLGAARDADRVRHTLRQRGVRTRLVASDQNDTRSGLTPREFQVAERIAAGRTTQQIADDLLLSPHTVVAHIRHIFTKWRVNTRREVKEQMLAARPRPEQSS</sequence>
<evidence type="ECO:0000259" key="3">
    <source>
        <dbReference type="PROSITE" id="PS50043"/>
    </source>
</evidence>
<keyword evidence="1" id="KW-0547">Nucleotide-binding</keyword>
<accession>A0A0M2HDF6</accession>
<dbReference type="InterPro" id="IPR016032">
    <property type="entry name" value="Sig_transdc_resp-reg_C-effctor"/>
</dbReference>
<evidence type="ECO:0000313" key="5">
    <source>
        <dbReference type="Proteomes" id="UP000034098"/>
    </source>
</evidence>
<dbReference type="PATRIC" id="fig|69370.6.peg.2323"/>
<proteinExistence type="predicted"/>
<dbReference type="EMBL" id="JYJA01000035">
    <property type="protein sequence ID" value="KJL42271.1"/>
    <property type="molecule type" value="Genomic_DNA"/>
</dbReference>
<dbReference type="GO" id="GO:0004016">
    <property type="term" value="F:adenylate cyclase activity"/>
    <property type="evidence" value="ECO:0007669"/>
    <property type="project" value="TreeGrafter"/>
</dbReference>
<dbReference type="Proteomes" id="UP000034098">
    <property type="component" value="Unassembled WGS sequence"/>
</dbReference>
<dbReference type="InterPro" id="IPR000792">
    <property type="entry name" value="Tscrpt_reg_LuxR_C"/>
</dbReference>
<protein>
    <submittedName>
        <fullName evidence="4">Transcriptional regulator MalT</fullName>
    </submittedName>
</protein>
<name>A0A0M2HDF6_MICTR</name>
<keyword evidence="2" id="KW-0067">ATP-binding</keyword>
<dbReference type="InterPro" id="IPR036388">
    <property type="entry name" value="WH-like_DNA-bd_sf"/>
</dbReference>
<dbReference type="CDD" id="cd06170">
    <property type="entry name" value="LuxR_C_like"/>
    <property type="match status" value="1"/>
</dbReference>
<dbReference type="PROSITE" id="PS00622">
    <property type="entry name" value="HTH_LUXR_1"/>
    <property type="match status" value="1"/>
</dbReference>
<comment type="caution">
    <text evidence="4">The sequence shown here is derived from an EMBL/GenBank/DDBJ whole genome shotgun (WGS) entry which is preliminary data.</text>
</comment>
<evidence type="ECO:0000256" key="2">
    <source>
        <dbReference type="ARBA" id="ARBA00022840"/>
    </source>
</evidence>
<dbReference type="InterPro" id="IPR041664">
    <property type="entry name" value="AAA_16"/>
</dbReference>
<organism evidence="4 5">
    <name type="scientific">Microbacterium trichothecenolyticum</name>
    <name type="common">Aureobacterium trichothecenolyticum</name>
    <dbReference type="NCBI Taxonomy" id="69370"/>
    <lineage>
        <taxon>Bacteria</taxon>
        <taxon>Bacillati</taxon>
        <taxon>Actinomycetota</taxon>
        <taxon>Actinomycetes</taxon>
        <taxon>Micrococcales</taxon>
        <taxon>Microbacteriaceae</taxon>
        <taxon>Microbacterium</taxon>
    </lineage>
</organism>
<feature type="domain" description="HTH luxR-type" evidence="3">
    <location>
        <begin position="865"/>
        <end position="931"/>
    </location>
</feature>
<evidence type="ECO:0000313" key="4">
    <source>
        <dbReference type="EMBL" id="KJL42271.1"/>
    </source>
</evidence>